<gene>
    <name evidence="2" type="ORF">MGG_18097</name>
</gene>
<evidence type="ECO:0000256" key="1">
    <source>
        <dbReference type="SAM" id="MobiDB-lite"/>
    </source>
</evidence>
<protein>
    <submittedName>
        <fullName evidence="2">Uncharacterized protein</fullName>
    </submittedName>
</protein>
<dbReference type="VEuPathDB" id="FungiDB:MGG_18097"/>
<dbReference type="GeneID" id="12986107"/>
<accession>G4NLH3</accession>
<proteinExistence type="predicted"/>
<evidence type="ECO:0000313" key="2">
    <source>
        <dbReference type="EMBL" id="EHA46774.1"/>
    </source>
</evidence>
<organism evidence="2 3">
    <name type="scientific">Pyricularia oryzae (strain 70-15 / ATCC MYA-4617 / FGSC 8958)</name>
    <name type="common">Rice blast fungus</name>
    <name type="synonym">Magnaporthe oryzae</name>
    <dbReference type="NCBI Taxonomy" id="242507"/>
    <lineage>
        <taxon>Eukaryota</taxon>
        <taxon>Fungi</taxon>
        <taxon>Dikarya</taxon>
        <taxon>Ascomycota</taxon>
        <taxon>Pezizomycotina</taxon>
        <taxon>Sordariomycetes</taxon>
        <taxon>Sordariomycetidae</taxon>
        <taxon>Magnaporthales</taxon>
        <taxon>Pyriculariaceae</taxon>
        <taxon>Pyricularia</taxon>
    </lineage>
</organism>
<dbReference type="AlphaFoldDB" id="G4NLH3"/>
<feature type="region of interest" description="Disordered" evidence="1">
    <location>
        <begin position="121"/>
        <end position="224"/>
    </location>
</feature>
<dbReference type="RefSeq" id="XP_003721517.1">
    <property type="nucleotide sequence ID" value="XM_003721469.1"/>
</dbReference>
<reference key="2">
    <citation type="submission" date="2011-05" db="EMBL/GenBank/DDBJ databases">
        <title>The Genome Sequence of Magnaporthe oryzae 70-15.</title>
        <authorList>
            <consortium name="The Broad Institute Genome Sequencing Platform"/>
            <person name="Ma L.-J."/>
            <person name="Dead R."/>
            <person name="Young S.K."/>
            <person name="Zeng Q."/>
            <person name="Gargeya S."/>
            <person name="Fitzgerald M."/>
            <person name="Haas B."/>
            <person name="Abouelleil A."/>
            <person name="Alvarado L."/>
            <person name="Arachchi H.M."/>
            <person name="Berlin A."/>
            <person name="Brown A."/>
            <person name="Chapman S.B."/>
            <person name="Chen Z."/>
            <person name="Dunbar C."/>
            <person name="Freedman E."/>
            <person name="Gearin G."/>
            <person name="Gellesch M."/>
            <person name="Goldberg J."/>
            <person name="Griggs A."/>
            <person name="Gujja S."/>
            <person name="Heiman D."/>
            <person name="Howarth C."/>
            <person name="Larson L."/>
            <person name="Lui A."/>
            <person name="MacDonald P.J.P."/>
            <person name="Mehta T."/>
            <person name="Montmayeur A."/>
            <person name="Murphy C."/>
            <person name="Neiman D."/>
            <person name="Pearson M."/>
            <person name="Priest M."/>
            <person name="Roberts A."/>
            <person name="Saif S."/>
            <person name="Shea T."/>
            <person name="Shenoy N."/>
            <person name="Sisk P."/>
            <person name="Stolte C."/>
            <person name="Sykes S."/>
            <person name="Yandava C."/>
            <person name="Wortman J."/>
            <person name="Nusbaum C."/>
            <person name="Birren B."/>
        </authorList>
    </citation>
    <scope>NUCLEOTIDE SEQUENCE</scope>
    <source>
        <strain>70-15</strain>
    </source>
</reference>
<dbReference type="Proteomes" id="UP000009058">
    <property type="component" value="Chromosome 7"/>
</dbReference>
<keyword evidence="3" id="KW-1185">Reference proteome</keyword>
<reference evidence="2 3" key="1">
    <citation type="journal article" date="2005" name="Nature">
        <title>The genome sequence of the rice blast fungus Magnaporthe grisea.</title>
        <authorList>
            <person name="Dean R.A."/>
            <person name="Talbot N.J."/>
            <person name="Ebbole D.J."/>
            <person name="Farman M.L."/>
            <person name="Mitchell T.K."/>
            <person name="Orbach M.J."/>
            <person name="Thon M."/>
            <person name="Kulkarni R."/>
            <person name="Xu J.R."/>
            <person name="Pan H."/>
            <person name="Read N.D."/>
            <person name="Lee Y.H."/>
            <person name="Carbone I."/>
            <person name="Brown D."/>
            <person name="Oh Y.Y."/>
            <person name="Donofrio N."/>
            <person name="Jeong J.S."/>
            <person name="Soanes D.M."/>
            <person name="Djonovic S."/>
            <person name="Kolomiets E."/>
            <person name="Rehmeyer C."/>
            <person name="Li W."/>
            <person name="Harding M."/>
            <person name="Kim S."/>
            <person name="Lebrun M.H."/>
            <person name="Bohnert H."/>
            <person name="Coughlan S."/>
            <person name="Butler J."/>
            <person name="Calvo S."/>
            <person name="Ma L.J."/>
            <person name="Nicol R."/>
            <person name="Purcell S."/>
            <person name="Nusbaum C."/>
            <person name="Galagan J.E."/>
            <person name="Birren B.W."/>
        </authorList>
    </citation>
    <scope>NUCLEOTIDE SEQUENCE [LARGE SCALE GENOMIC DNA]</scope>
    <source>
        <strain evidence="3">70-15 / ATCC MYA-4617 / FGSC 8958</strain>
    </source>
</reference>
<dbReference type="InParanoid" id="G4NLH3"/>
<dbReference type="EMBL" id="CM001237">
    <property type="protein sequence ID" value="EHA46774.1"/>
    <property type="molecule type" value="Genomic_DNA"/>
</dbReference>
<dbReference type="KEGG" id="mgr:MGG_18097"/>
<name>G4NLH3_PYRO7</name>
<dbReference type="HOGENOM" id="CLU_1235248_0_0_1"/>
<evidence type="ECO:0000313" key="3">
    <source>
        <dbReference type="Proteomes" id="UP000009058"/>
    </source>
</evidence>
<feature type="compositionally biased region" description="Polar residues" evidence="1">
    <location>
        <begin position="185"/>
        <end position="198"/>
    </location>
</feature>
<dbReference type="OrthoDB" id="2392550at2759"/>
<sequence>MALLFIEIPAASLVFHDGNCLTQGLNSYDTPGQAAKTPACMMSFRVKERENGIKRYEGHIKASFEDSVVNQVIRTPFLKRSSTSNDNSTQTRDFVNHFQDSLVFECDNTLIFSEEPSFEPELKYKSGGETASRNHAICKSPGIRDSSYHSPPSGAQMADFNKENVDANGPKKRVRASPAPDIAHNPSQDLSPTSSNTCIVPRKRVPPGSSTTTQLGPAHGNIAN</sequence>